<dbReference type="Pfam" id="PF13701">
    <property type="entry name" value="DDE_Tnp_1_4"/>
    <property type="match status" value="1"/>
</dbReference>
<feature type="transmembrane region" description="Helical" evidence="1">
    <location>
        <begin position="63"/>
        <end position="84"/>
    </location>
</feature>
<evidence type="ECO:0000313" key="4">
    <source>
        <dbReference type="Proteomes" id="UP001361570"/>
    </source>
</evidence>
<evidence type="ECO:0000259" key="2">
    <source>
        <dbReference type="Pfam" id="PF13701"/>
    </source>
</evidence>
<feature type="non-terminal residue" evidence="3">
    <location>
        <position position="1"/>
    </location>
</feature>
<comment type="caution">
    <text evidence="3">The sequence shown here is derived from an EMBL/GenBank/DDBJ whole genome shotgun (WGS) entry which is preliminary data.</text>
</comment>
<organism evidence="3 4">
    <name type="scientific">Klenkia sesuvii</name>
    <dbReference type="NCBI Taxonomy" id="3103137"/>
    <lineage>
        <taxon>Bacteria</taxon>
        <taxon>Bacillati</taxon>
        <taxon>Actinomycetota</taxon>
        <taxon>Actinomycetes</taxon>
        <taxon>Geodermatophilales</taxon>
        <taxon>Geodermatophilaceae</taxon>
        <taxon>Klenkia</taxon>
    </lineage>
</organism>
<dbReference type="InterPro" id="IPR025668">
    <property type="entry name" value="Tnp_DDE_dom"/>
</dbReference>
<name>A0ABU8DSY1_9ACTN</name>
<gene>
    <name evidence="3" type="ORF">TEK04_07400</name>
</gene>
<keyword evidence="1" id="KW-0472">Membrane</keyword>
<protein>
    <submittedName>
        <fullName evidence="3">Transposase</fullName>
    </submittedName>
</protein>
<keyword evidence="1" id="KW-1133">Transmembrane helix</keyword>
<accession>A0ABU8DSY1</accession>
<sequence length="96" mass="10555">DFAQNQIWCAIVALACDLTAWMQTLALTGHPGHEQARRWEPKRLRHRLFSIPARAARTGRRRLLHLAATAPFTALVLAALDALARLTAPPPRAATG</sequence>
<evidence type="ECO:0000256" key="1">
    <source>
        <dbReference type="SAM" id="Phobius"/>
    </source>
</evidence>
<reference evidence="3 4" key="1">
    <citation type="submission" date="2024-03" db="EMBL/GenBank/DDBJ databases">
        <title>Draft genome sequence of Klenkia sp. LSe6-5.</title>
        <authorList>
            <person name="Duangmal K."/>
            <person name="Chantavorakit T."/>
        </authorList>
    </citation>
    <scope>NUCLEOTIDE SEQUENCE [LARGE SCALE GENOMIC DNA]</scope>
    <source>
        <strain evidence="3 4">LSe6-5</strain>
    </source>
</reference>
<keyword evidence="1" id="KW-0812">Transmembrane</keyword>
<proteinExistence type="predicted"/>
<dbReference type="RefSeq" id="WP_336403683.1">
    <property type="nucleotide sequence ID" value="NZ_JBAPLU010000005.1"/>
</dbReference>
<feature type="domain" description="Transposase DDE" evidence="2">
    <location>
        <begin position="1"/>
        <end position="87"/>
    </location>
</feature>
<dbReference type="Proteomes" id="UP001361570">
    <property type="component" value="Unassembled WGS sequence"/>
</dbReference>
<evidence type="ECO:0000313" key="3">
    <source>
        <dbReference type="EMBL" id="MEI4271546.1"/>
    </source>
</evidence>
<dbReference type="EMBL" id="JBAPLU010000005">
    <property type="protein sequence ID" value="MEI4271546.1"/>
    <property type="molecule type" value="Genomic_DNA"/>
</dbReference>
<keyword evidence="4" id="KW-1185">Reference proteome</keyword>